<reference evidence="5 6" key="1">
    <citation type="journal article" date="2014" name="PLoS Genet.">
        <title>Phylogenetically driven sequencing of extremely halophilic archaea reveals strategies for static and dynamic osmo-response.</title>
        <authorList>
            <person name="Becker E.A."/>
            <person name="Seitzer P.M."/>
            <person name="Tritt A."/>
            <person name="Larsen D."/>
            <person name="Krusor M."/>
            <person name="Yao A.I."/>
            <person name="Wu D."/>
            <person name="Madern D."/>
            <person name="Eisen J.A."/>
            <person name="Darling A.E."/>
            <person name="Facciotti M.T."/>
        </authorList>
    </citation>
    <scope>NUCLEOTIDE SEQUENCE [LARGE SCALE GENOMIC DNA]</scope>
    <source>
        <strain evidence="5 6">JCM 12255</strain>
    </source>
</reference>
<protein>
    <submittedName>
        <fullName evidence="5">Pyruvate dehydrogenase (Acetyl-transferring) E1 component subunit alpha</fullName>
    </submittedName>
</protein>
<sequence length="311" mass="34829">MTRRFEEKVLEVYQDRGIRELPHSSIGQEAVGVGACYPLEDDDILVPSLRTRAVMLLRAPLDEIVAGMYGTRSGPSNGRTTEHHMGSSEYGILGTTGMIGAHLNPAAGAALGNKVLDNDRVTVAFFGDGASQRSEFHSALNFATVQELPVIFVIENNHWTEASPIEKLVAVDDLADLANHGLPTKVIDGQDVEEVVDATATAAQRARDGDGPTLLEAKTYRYRPHAETMPEHRDEATLEEWRDRDPIELYRSRLLEEDFVTEDEIEEIDRRLQTRIDEAFEAAETDELPDEETMYHVYKDTEIDHWKGVVR</sequence>
<organism evidence="5 6">
    <name type="scientific">Natronolimnohabitans innermongolicus JCM 12255</name>
    <dbReference type="NCBI Taxonomy" id="1227499"/>
    <lineage>
        <taxon>Archaea</taxon>
        <taxon>Methanobacteriati</taxon>
        <taxon>Methanobacteriota</taxon>
        <taxon>Stenosarchaea group</taxon>
        <taxon>Halobacteria</taxon>
        <taxon>Halobacteriales</taxon>
        <taxon>Natrialbaceae</taxon>
        <taxon>Natronolimnohabitans</taxon>
    </lineage>
</organism>
<dbReference type="AlphaFoldDB" id="L9WL08"/>
<dbReference type="InterPro" id="IPR050642">
    <property type="entry name" value="PDH_E1_Alpha_Subunit"/>
</dbReference>
<feature type="domain" description="Dehydrogenase E1 component" evidence="4">
    <location>
        <begin position="2"/>
        <end position="289"/>
    </location>
</feature>
<accession>L9WL08</accession>
<evidence type="ECO:0000256" key="3">
    <source>
        <dbReference type="ARBA" id="ARBA00023052"/>
    </source>
</evidence>
<dbReference type="GO" id="GO:0006086">
    <property type="term" value="P:pyruvate decarboxylation to acetyl-CoA"/>
    <property type="evidence" value="ECO:0007669"/>
    <property type="project" value="TreeGrafter"/>
</dbReference>
<evidence type="ECO:0000313" key="5">
    <source>
        <dbReference type="EMBL" id="ELY50149.1"/>
    </source>
</evidence>
<dbReference type="PATRIC" id="fig|1227499.3.peg.3977"/>
<dbReference type="Proteomes" id="UP000011602">
    <property type="component" value="Unassembled WGS sequence"/>
</dbReference>
<dbReference type="PANTHER" id="PTHR11516">
    <property type="entry name" value="PYRUVATE DEHYDROGENASE E1 COMPONENT, ALPHA SUBUNIT BACTERIAL AND ORGANELLAR"/>
    <property type="match status" value="1"/>
</dbReference>
<comment type="caution">
    <text evidence="5">The sequence shown here is derived from an EMBL/GenBank/DDBJ whole genome shotgun (WGS) entry which is preliminary data.</text>
</comment>
<comment type="cofactor">
    <cofactor evidence="1">
        <name>thiamine diphosphate</name>
        <dbReference type="ChEBI" id="CHEBI:58937"/>
    </cofactor>
</comment>
<dbReference type="PANTHER" id="PTHR11516:SF41">
    <property type="entry name" value="3-METHYL-2-OXOBUTANOATE DEHYDROGENASE SUBUNIT ALPHA"/>
    <property type="match status" value="1"/>
</dbReference>
<dbReference type="InterPro" id="IPR001017">
    <property type="entry name" value="DH_E1"/>
</dbReference>
<keyword evidence="3" id="KW-0786">Thiamine pyrophosphate</keyword>
<dbReference type="InterPro" id="IPR029061">
    <property type="entry name" value="THDP-binding"/>
</dbReference>
<gene>
    <name evidence="5" type="ORF">C493_19321</name>
</gene>
<dbReference type="Gene3D" id="3.40.50.970">
    <property type="match status" value="1"/>
</dbReference>
<keyword evidence="5" id="KW-0670">Pyruvate</keyword>
<keyword evidence="6" id="KW-1185">Reference proteome</keyword>
<dbReference type="SUPFAM" id="SSF52518">
    <property type="entry name" value="Thiamin diphosphate-binding fold (THDP-binding)"/>
    <property type="match status" value="1"/>
</dbReference>
<evidence type="ECO:0000259" key="4">
    <source>
        <dbReference type="Pfam" id="PF00676"/>
    </source>
</evidence>
<dbReference type="Pfam" id="PF00676">
    <property type="entry name" value="E1_dh"/>
    <property type="match status" value="1"/>
</dbReference>
<keyword evidence="2" id="KW-0560">Oxidoreductase</keyword>
<dbReference type="STRING" id="1227499.C493_19321"/>
<evidence type="ECO:0000256" key="2">
    <source>
        <dbReference type="ARBA" id="ARBA00023002"/>
    </source>
</evidence>
<dbReference type="EMBL" id="AOHZ01000088">
    <property type="protein sequence ID" value="ELY50149.1"/>
    <property type="molecule type" value="Genomic_DNA"/>
</dbReference>
<name>L9WL08_9EURY</name>
<dbReference type="eggNOG" id="arCOG01054">
    <property type="taxonomic scope" value="Archaea"/>
</dbReference>
<dbReference type="GO" id="GO:0004739">
    <property type="term" value="F:pyruvate dehydrogenase (acetyl-transferring) activity"/>
    <property type="evidence" value="ECO:0007669"/>
    <property type="project" value="TreeGrafter"/>
</dbReference>
<proteinExistence type="predicted"/>
<evidence type="ECO:0000313" key="6">
    <source>
        <dbReference type="Proteomes" id="UP000011602"/>
    </source>
</evidence>
<evidence type="ECO:0000256" key="1">
    <source>
        <dbReference type="ARBA" id="ARBA00001964"/>
    </source>
</evidence>
<dbReference type="CDD" id="cd02000">
    <property type="entry name" value="TPP_E1_PDC_ADC_BCADC"/>
    <property type="match status" value="1"/>
</dbReference>